<dbReference type="Proteomes" id="UP000676352">
    <property type="component" value="Segment"/>
</dbReference>
<evidence type="ECO:0000313" key="3">
    <source>
        <dbReference type="Proteomes" id="UP000676352"/>
    </source>
</evidence>
<feature type="region of interest" description="Disordered" evidence="1">
    <location>
        <begin position="1"/>
        <end position="31"/>
    </location>
</feature>
<organism evidence="2 3">
    <name type="scientific">ssRNA phage SRR6960509_14</name>
    <dbReference type="NCBI Taxonomy" id="2786525"/>
    <lineage>
        <taxon>Viruses</taxon>
        <taxon>Riboviria</taxon>
        <taxon>Orthornavirae</taxon>
        <taxon>Lenarviricota</taxon>
        <taxon>Leviviricetes</taxon>
        <taxon>Norzivirales</taxon>
        <taxon>Solspiviridae</taxon>
        <taxon>Fahrmivirus</taxon>
        <taxon>Fahrmivirus caenivivens</taxon>
    </lineage>
</organism>
<proteinExistence type="predicted"/>
<reference evidence="2" key="1">
    <citation type="submission" date="2020-09" db="EMBL/GenBank/DDBJ databases">
        <title>Leviviricetes taxonomy.</title>
        <authorList>
            <person name="Stockdale S.R."/>
            <person name="Callanan J."/>
            <person name="Adriaenssens E.M."/>
            <person name="Kuhn J.H."/>
            <person name="Rumnieks J."/>
            <person name="Shkoporov A."/>
            <person name="Draper L.A."/>
            <person name="Ross P."/>
            <person name="Hill C."/>
        </authorList>
    </citation>
    <scope>NUCLEOTIDE SEQUENCE</scope>
</reference>
<dbReference type="EMBL" id="BK014141">
    <property type="protein sequence ID" value="DAD52562.1"/>
    <property type="molecule type" value="Genomic_RNA"/>
</dbReference>
<gene>
    <name evidence="2" type="primary">SRR6960509_14_1</name>
</gene>
<dbReference type="RefSeq" id="YP_010770061.1">
    <property type="nucleotide sequence ID" value="NC_074151.1"/>
</dbReference>
<evidence type="ECO:0000256" key="1">
    <source>
        <dbReference type="SAM" id="MobiDB-lite"/>
    </source>
</evidence>
<dbReference type="KEGG" id="vg:80399261"/>
<protein>
    <submittedName>
        <fullName evidence="2">Maturation protein</fullName>
    </submittedName>
</protein>
<evidence type="ECO:0000313" key="2">
    <source>
        <dbReference type="EMBL" id="DAD52562.1"/>
    </source>
</evidence>
<name>A0A8S5L5K7_9VIRU</name>
<dbReference type="GeneID" id="80399261"/>
<keyword evidence="3" id="KW-1185">Reference proteome</keyword>
<accession>A0A8S5L5K7</accession>
<sequence>MPSAPIFFEKLKNDRRPTRPVSRTSHPRERTDNKLVAAATLSWWGSGPVNNSGGLYGYTSPQGEQRGMTDVVQDDFKHRIASGEVIFNPMSSYRWTLTSVGQNLITEQVSPSYAAGQKYGYNGDYFLGQIGGIVPTQATAMHSALRPTSIETMPYNRAIAEAVTGAQRYPSDANLLVSLAEADKTRRLVPDLLNNWKRLFQRLNQDVKLSRHMSELQSAKKVSAANLKLLERTATETWLAIRFGVRPLIMDTLGVLKAMKQSYENSPVRITQRGKSEESISDVQNAFFDDGPFYRVNYTRSRNHSLSVRAMNLWEVKMDMLRNAGVSLSAIPEAYIDLVRFSFVVNWVVNVNDFFASLGAIADPGLTSLGGCYVLEESITSTWQVTSDVYTNPSFVLLQGTQGLINSASVYKTRLVGLPSPKLVVRADPLRFTRDLRLLDAVALLRQQLRGRNVKFMREHLA</sequence>